<name>A0ABM8ZXJ4_9VIBR</name>
<dbReference type="EMBL" id="CAKLDI010000002">
    <property type="protein sequence ID" value="CAH0535453.1"/>
    <property type="molecule type" value="Genomic_DNA"/>
</dbReference>
<organism evidence="2 3">
    <name type="scientific">Vibrio stylophorae</name>
    <dbReference type="NCBI Taxonomy" id="659351"/>
    <lineage>
        <taxon>Bacteria</taxon>
        <taxon>Pseudomonadati</taxon>
        <taxon>Pseudomonadota</taxon>
        <taxon>Gammaproteobacteria</taxon>
        <taxon>Vibrionales</taxon>
        <taxon>Vibrionaceae</taxon>
        <taxon>Vibrio</taxon>
    </lineage>
</organism>
<evidence type="ECO:0000313" key="2">
    <source>
        <dbReference type="EMBL" id="CAH0535453.1"/>
    </source>
</evidence>
<dbReference type="InterPro" id="IPR024402">
    <property type="entry name" value="DUF2726"/>
</dbReference>
<dbReference type="Proteomes" id="UP000838672">
    <property type="component" value="Unassembled WGS sequence"/>
</dbReference>
<dbReference type="Pfam" id="PF10881">
    <property type="entry name" value="DUF2726"/>
    <property type="match status" value="1"/>
</dbReference>
<accession>A0ABM8ZXJ4</accession>
<sequence>MFEIILLLIVGGCVLLLVPKKKGHRISRIVQQGEHDDGKKFIVGESNPHSVPHTKQSHLATPNEQNFHQALRQVLPPEYSIHCQVSLMALVKPVHFKDNSKTWSKRMDFVIADADTKVLAVIELDDSSHQKLKRQERDHYVNQALEGHHPLVRFSSRQFYDPAYIANALEGQTDIKCSQKIELSYS</sequence>
<proteinExistence type="predicted"/>
<reference evidence="2" key="1">
    <citation type="submission" date="2021-11" db="EMBL/GenBank/DDBJ databases">
        <authorList>
            <person name="Rodrigo-Torres L."/>
            <person name="Arahal R. D."/>
            <person name="Lucena T."/>
        </authorList>
    </citation>
    <scope>NUCLEOTIDE SEQUENCE</scope>
    <source>
        <strain evidence="2">CECT 7929</strain>
    </source>
</reference>
<feature type="domain" description="DUF2726" evidence="1">
    <location>
        <begin position="57"/>
        <end position="169"/>
    </location>
</feature>
<evidence type="ECO:0000259" key="1">
    <source>
        <dbReference type="Pfam" id="PF10881"/>
    </source>
</evidence>
<comment type="caution">
    <text evidence="2">The sequence shown here is derived from an EMBL/GenBank/DDBJ whole genome shotgun (WGS) entry which is preliminary data.</text>
</comment>
<gene>
    <name evidence="2" type="ORF">VST7929_03027</name>
</gene>
<protein>
    <recommendedName>
        <fullName evidence="1">DUF2726 domain-containing protein</fullName>
    </recommendedName>
</protein>
<evidence type="ECO:0000313" key="3">
    <source>
        <dbReference type="Proteomes" id="UP000838672"/>
    </source>
</evidence>
<dbReference type="RefSeq" id="WP_237468324.1">
    <property type="nucleotide sequence ID" value="NZ_CAKLDI010000002.1"/>
</dbReference>
<keyword evidence="3" id="KW-1185">Reference proteome</keyword>